<gene>
    <name evidence="2" type="ORF">SAMN04489798_3649</name>
</gene>
<feature type="transmembrane region" description="Helical" evidence="1">
    <location>
        <begin position="176"/>
        <end position="197"/>
    </location>
</feature>
<feature type="transmembrane region" description="Helical" evidence="1">
    <location>
        <begin position="118"/>
        <end position="139"/>
    </location>
</feature>
<evidence type="ECO:0000313" key="3">
    <source>
        <dbReference type="Proteomes" id="UP000198827"/>
    </source>
</evidence>
<keyword evidence="1" id="KW-0472">Membrane</keyword>
<protein>
    <submittedName>
        <fullName evidence="2">Phosphatidylglycerophosphate synthase</fullName>
    </submittedName>
</protein>
<name>A0A1H0LSK7_9PSED</name>
<dbReference type="InterPro" id="IPR000462">
    <property type="entry name" value="CDP-OH_P_trans"/>
</dbReference>
<keyword evidence="1" id="KW-1133">Transmembrane helix</keyword>
<keyword evidence="1" id="KW-0812">Transmembrane</keyword>
<organism evidence="2 3">
    <name type="scientific">Pseudomonas arsenicoxydans</name>
    <dbReference type="NCBI Taxonomy" id="702115"/>
    <lineage>
        <taxon>Bacteria</taxon>
        <taxon>Pseudomonadati</taxon>
        <taxon>Pseudomonadota</taxon>
        <taxon>Gammaproteobacteria</taxon>
        <taxon>Pseudomonadales</taxon>
        <taxon>Pseudomonadaceae</taxon>
        <taxon>Pseudomonas</taxon>
    </lineage>
</organism>
<evidence type="ECO:0000256" key="1">
    <source>
        <dbReference type="SAM" id="Phobius"/>
    </source>
</evidence>
<reference evidence="2 3" key="1">
    <citation type="submission" date="2016-10" db="EMBL/GenBank/DDBJ databases">
        <authorList>
            <person name="de Groot N.N."/>
        </authorList>
    </citation>
    <scope>NUCLEOTIDE SEQUENCE [LARGE SCALE GENOMIC DNA]</scope>
    <source>
        <strain evidence="2 3">CECT 7543</strain>
    </source>
</reference>
<dbReference type="InterPro" id="IPR043130">
    <property type="entry name" value="CDP-OH_PTrfase_TM_dom"/>
</dbReference>
<proteinExistence type="predicted"/>
<evidence type="ECO:0000313" key="2">
    <source>
        <dbReference type="EMBL" id="SDO71085.1"/>
    </source>
</evidence>
<dbReference type="OrthoDB" id="1034332at2"/>
<dbReference type="Pfam" id="PF01066">
    <property type="entry name" value="CDP-OH_P_transf"/>
    <property type="match status" value="1"/>
</dbReference>
<dbReference type="Proteomes" id="UP000198827">
    <property type="component" value="Chromosome I"/>
</dbReference>
<dbReference type="AlphaFoldDB" id="A0A1H0LSK7"/>
<dbReference type="EMBL" id="LT629705">
    <property type="protein sequence ID" value="SDO71085.1"/>
    <property type="molecule type" value="Genomic_DNA"/>
</dbReference>
<accession>A0A1H0LSK7</accession>
<sequence length="210" mass="22248">MDDNRRPIKTRSAGWAKYLTDLLVKRDISPNQISVASIAFALAGAVALNIDNGLVGSIICAVGIQLRLLCNLFDGMVAIEGGKKSDIGSLYNEFPDRIADSLLIIALGYAIGHADLGWFAALAAALTAYVRVFGGSIGLKQSFMGPMAKQHRMAVMTGALLLNAIETSLYGTHYSLLVALIVIAAGSAATCVTRTLAISRQLKENAHVDQ</sequence>
<dbReference type="Gene3D" id="1.20.120.1760">
    <property type="match status" value="1"/>
</dbReference>
<dbReference type="RefSeq" id="WP_090182846.1">
    <property type="nucleotide sequence ID" value="NZ_LT629705.1"/>
</dbReference>